<dbReference type="GO" id="GO:0030127">
    <property type="term" value="C:COPII vesicle coat"/>
    <property type="evidence" value="ECO:0007669"/>
    <property type="project" value="TreeGrafter"/>
</dbReference>
<feature type="compositionally biased region" description="Polar residues" evidence="10">
    <location>
        <begin position="1131"/>
        <end position="1155"/>
    </location>
</feature>
<dbReference type="SUPFAM" id="SSF50978">
    <property type="entry name" value="WD40 repeat-like"/>
    <property type="match status" value="1"/>
</dbReference>
<evidence type="ECO:0000256" key="9">
    <source>
        <dbReference type="PROSITE-ProRule" id="PRU00221"/>
    </source>
</evidence>
<feature type="compositionally biased region" description="Low complexity" evidence="10">
    <location>
        <begin position="1315"/>
        <end position="1335"/>
    </location>
</feature>
<evidence type="ECO:0000256" key="10">
    <source>
        <dbReference type="SAM" id="MobiDB-lite"/>
    </source>
</evidence>
<dbReference type="GO" id="GO:0007029">
    <property type="term" value="P:endoplasmic reticulum organization"/>
    <property type="evidence" value="ECO:0007669"/>
    <property type="project" value="TreeGrafter"/>
</dbReference>
<feature type="region of interest" description="Disordered" evidence="10">
    <location>
        <begin position="578"/>
        <end position="607"/>
    </location>
</feature>
<feature type="compositionally biased region" description="Low complexity" evidence="10">
    <location>
        <begin position="1156"/>
        <end position="1173"/>
    </location>
</feature>
<dbReference type="OrthoDB" id="6121at2759"/>
<keyword evidence="4 9" id="KW-0853">WD repeat</keyword>
<reference evidence="13" key="1">
    <citation type="journal article" date="2013" name="Science">
        <title>Gene transfer from bacteria and archaea facilitated evolution of an extremophilic eukaryote.</title>
        <authorList>
            <person name="Schonknecht G."/>
            <person name="Chen W.H."/>
            <person name="Ternes C.M."/>
            <person name="Barbier G.G."/>
            <person name="Shrestha R.P."/>
            <person name="Stanke M."/>
            <person name="Brautigam A."/>
            <person name="Baker B.J."/>
            <person name="Banfield J.F."/>
            <person name="Garavito R.M."/>
            <person name="Carr K."/>
            <person name="Wilkerson C."/>
            <person name="Rensing S.A."/>
            <person name="Gagneul D."/>
            <person name="Dickenson N.E."/>
            <person name="Oesterhelt C."/>
            <person name="Lercher M.J."/>
            <person name="Weber A.P."/>
        </authorList>
    </citation>
    <scope>NUCLEOTIDE SEQUENCE [LARGE SCALE GENOMIC DNA]</scope>
    <source>
        <strain evidence="13">074W</strain>
    </source>
</reference>
<evidence type="ECO:0000256" key="3">
    <source>
        <dbReference type="ARBA" id="ARBA00022448"/>
    </source>
</evidence>
<feature type="region of interest" description="Disordered" evidence="10">
    <location>
        <begin position="1278"/>
        <end position="1362"/>
    </location>
</feature>
<dbReference type="Pfam" id="PF12931">
    <property type="entry name" value="TPR_Sec16"/>
    <property type="match status" value="1"/>
</dbReference>
<dbReference type="GO" id="GO:0070971">
    <property type="term" value="C:endoplasmic reticulum exit site"/>
    <property type="evidence" value="ECO:0007669"/>
    <property type="project" value="TreeGrafter"/>
</dbReference>
<feature type="compositionally biased region" description="Polar residues" evidence="10">
    <location>
        <begin position="1230"/>
        <end position="1245"/>
    </location>
</feature>
<dbReference type="PROSITE" id="PS50082">
    <property type="entry name" value="WD_REPEATS_2"/>
    <property type="match status" value="1"/>
</dbReference>
<evidence type="ECO:0000256" key="1">
    <source>
        <dbReference type="ARBA" id="ARBA00004240"/>
    </source>
</evidence>
<accession>M2W809</accession>
<dbReference type="Gene3D" id="1.25.40.1030">
    <property type="match status" value="1"/>
</dbReference>
<feature type="region of interest" description="Disordered" evidence="10">
    <location>
        <begin position="970"/>
        <end position="1001"/>
    </location>
</feature>
<evidence type="ECO:0000256" key="6">
    <source>
        <dbReference type="ARBA" id="ARBA00022824"/>
    </source>
</evidence>
<dbReference type="KEGG" id="gsl:Gasu_07280"/>
<evidence type="ECO:0000313" key="13">
    <source>
        <dbReference type="Proteomes" id="UP000030680"/>
    </source>
</evidence>
<comment type="similarity">
    <text evidence="2">Belongs to the WD repeat SEC31 family.</text>
</comment>
<evidence type="ECO:0000313" key="12">
    <source>
        <dbReference type="EMBL" id="EME31981.1"/>
    </source>
</evidence>
<dbReference type="InterPro" id="IPR024298">
    <property type="entry name" value="Sec16_Sec23-bd"/>
</dbReference>
<feature type="repeat" description="WD" evidence="9">
    <location>
        <begin position="131"/>
        <end position="173"/>
    </location>
</feature>
<dbReference type="RefSeq" id="XP_005708501.1">
    <property type="nucleotide sequence ID" value="XM_005708444.1"/>
</dbReference>
<dbReference type="Proteomes" id="UP000030680">
    <property type="component" value="Unassembled WGS sequence"/>
</dbReference>
<feature type="region of interest" description="Disordered" evidence="10">
    <location>
        <begin position="1110"/>
        <end position="1266"/>
    </location>
</feature>
<evidence type="ECO:0000259" key="11">
    <source>
        <dbReference type="Pfam" id="PF12931"/>
    </source>
</evidence>
<dbReference type="PANTHER" id="PTHR13923:SF11">
    <property type="entry name" value="SECRETORY 31, ISOFORM D"/>
    <property type="match status" value="1"/>
</dbReference>
<proteinExistence type="inferred from homology"/>
<protein>
    <recommendedName>
        <fullName evidence="11">Sec16 Sec23-binding domain-containing protein</fullName>
    </recommendedName>
</protein>
<dbReference type="GeneID" id="17090584"/>
<evidence type="ECO:0000256" key="8">
    <source>
        <dbReference type="ARBA" id="ARBA00022927"/>
    </source>
</evidence>
<dbReference type="PANTHER" id="PTHR13923">
    <property type="entry name" value="SEC31-RELATED PROTEIN"/>
    <property type="match status" value="1"/>
</dbReference>
<dbReference type="GO" id="GO:0015031">
    <property type="term" value="P:protein transport"/>
    <property type="evidence" value="ECO:0007669"/>
    <property type="project" value="UniProtKB-KW"/>
</dbReference>
<evidence type="ECO:0000256" key="4">
    <source>
        <dbReference type="ARBA" id="ARBA00022574"/>
    </source>
</evidence>
<dbReference type="GO" id="GO:0090110">
    <property type="term" value="P:COPII-coated vesicle cargo loading"/>
    <property type="evidence" value="ECO:0007669"/>
    <property type="project" value="TreeGrafter"/>
</dbReference>
<feature type="domain" description="Sec16 Sec23-binding" evidence="11">
    <location>
        <begin position="639"/>
        <end position="778"/>
    </location>
</feature>
<keyword evidence="8" id="KW-0653">Protein transport</keyword>
<comment type="subcellular location">
    <subcellularLocation>
        <location evidence="1">Endoplasmic reticulum</location>
    </subcellularLocation>
</comment>
<dbReference type="STRING" id="130081.M2W809"/>
<keyword evidence="13" id="KW-1185">Reference proteome</keyword>
<dbReference type="OMA" id="WLERPCG"/>
<sequence>MGLVGTIERTAILSWCPTQIRQGDLFVVASYGGSVDPGFDSGSFLELHSLGSQSNSRKVAEYTSQGALQKLCSLSCEEKFLKLSWGRKPNNEELGLVAGGFSSGVVKIWDVDKLTSRTSNTPLFSSDRKETKASKGPISALEFSPFISGLLASSGSDSEFYIWDLSLSKPMEERQVKGYSLDSSNLFRGATGASNVASAELTTLTWNKGNQRILATGHVSGLCVIWDLSQKRSVVSFRDSDTKKRISCLSWSPVVPVQIVTGSDDDKGSSLFIWDLRATKVPMKDLSMHARGITSVSWCSHDSNLIICCTKDGRCIILHSQTGELLGEVPAESGWNFDVQWSNTLPGLISVCSLESKVSIWNVVTGSNDSTNNMQATSSALKDSFGEEFASGLPPEIALNSPHDSKRSLPILGNYAPSWMRRRSSASFGFDGSLLYFGVSAAQPSQTSPSFVELQQIHTNPDVLSTNHRIQEMLSEGRLQSFCMEKVRERSSKKDWRTSFGLEVNLDIWEAITLWCSSHPRQELLSHLQKSSTSPVFVEETPGRRLIGYAMCPSICSLSDIVPKPFLDASYNVAKGQMNDPVQQQPSGPAPWELDRQDDETNIQSPQGDIISSQLSSLDLETKSAQDGTGKSLSVKLVEYLLQGSLSSAVDAAFSDDRPADALILASVGGVELFRNTRIKYLEYQDNATLAFIVACVEEQNEAVDILKRINLSDSKSMSSHHSILTWQEALSLILSYAPPGPIFLSLCNQLGIKLQDEICNSKGANLCFLCAGNMSKLSYSWACEAKQVPHPHRRYRNWKWSNIEELLEYIQRLMVLRGCISMSESASLYSEELNTIDEEASKAFCDYATLLLAEGECHSALSYLAPLNPQTQGTFGIAGELLYRTYWKLGQSIASQLGFTEAPPLPFTLVEPKRTFIENKQQTNIPPPSSSSRNNMNLNTEEYMSQFGRPPVLDNTALASDERNLQETRNLSKPFEPLPQNQFPSTVPPMTASFHSVSGRTVPPQAFHSLIGSTSDTGGYVSQPSFYKESVNAAPGSVPQTDVSSRVNTAAASGYSHSIEAPPSYQELAHRQGQNHPNIATSGEATNLPRPHVGNYKFFDLSDQMAGSQTTYNQQPTTLTAPPPPTTATRASLETSHSLNQSVVSGNWLPGNQGTFSPSTAVTSSSFSSSSSIPPPPPSTTLNTSMFDQSQVQPLNVSTQRGTKGMETNSHLQSPQPPPPTRTQPLSTNPNMQNWSIPPQSVPSGETAGTHRSIPSQANKYPVSGNANVQLPKEVASSIRSPTQTATHDRSGVEPNAASISPMQRQQVEQTTIPSIPMSGPSSNSFSSYPSQTSIASKSATNASLQPTMTESPSGKDGRVQPTSIATLTAADISLVPSNYKLVVDTLRAFYSHCQTLNQQPIYKRKLDDVNRKLGHLVTKLNNGEVNEEIGSKLIELCKMLGQGNYDGASKLQVVLTQQHWEGNSSWIIALKRLIEAGKTGS</sequence>
<feature type="compositionally biased region" description="Polar residues" evidence="10">
    <location>
        <begin position="1254"/>
        <end position="1266"/>
    </location>
</feature>
<dbReference type="GO" id="GO:0005198">
    <property type="term" value="F:structural molecule activity"/>
    <property type="evidence" value="ECO:0007669"/>
    <property type="project" value="TreeGrafter"/>
</dbReference>
<dbReference type="Gramene" id="EME31981">
    <property type="protein sequence ID" value="EME31981"/>
    <property type="gene ID" value="Gasu_07280"/>
</dbReference>
<feature type="compositionally biased region" description="Polar residues" evidence="10">
    <location>
        <begin position="1299"/>
        <end position="1314"/>
    </location>
</feature>
<gene>
    <name evidence="12" type="ORF">Gasu_07280</name>
</gene>
<dbReference type="EMBL" id="KB454488">
    <property type="protein sequence ID" value="EME31981.1"/>
    <property type="molecule type" value="Genomic_DNA"/>
</dbReference>
<dbReference type="eggNOG" id="KOG0307">
    <property type="taxonomic scope" value="Eukaryota"/>
</dbReference>
<feature type="compositionally biased region" description="Polar residues" evidence="10">
    <location>
        <begin position="1336"/>
        <end position="1354"/>
    </location>
</feature>
<evidence type="ECO:0000256" key="5">
    <source>
        <dbReference type="ARBA" id="ARBA00022737"/>
    </source>
</evidence>
<keyword evidence="3" id="KW-0813">Transport</keyword>
<dbReference type="InterPro" id="IPR001680">
    <property type="entry name" value="WD40_rpt"/>
</dbReference>
<keyword evidence="7" id="KW-0931">ER-Golgi transport</keyword>
<dbReference type="InterPro" id="IPR036322">
    <property type="entry name" value="WD40_repeat_dom_sf"/>
</dbReference>
<evidence type="ECO:0000256" key="7">
    <source>
        <dbReference type="ARBA" id="ARBA00022892"/>
    </source>
</evidence>
<feature type="compositionally biased region" description="Polar residues" evidence="10">
    <location>
        <begin position="1187"/>
        <end position="1212"/>
    </location>
</feature>
<keyword evidence="5" id="KW-0677">Repeat</keyword>
<dbReference type="InterPro" id="IPR040251">
    <property type="entry name" value="SEC31-like"/>
</dbReference>
<dbReference type="InterPro" id="IPR015943">
    <property type="entry name" value="WD40/YVTN_repeat-like_dom_sf"/>
</dbReference>
<dbReference type="Gene3D" id="1.20.940.10">
    <property type="entry name" value="Functional domain of the splicing factor Prp18"/>
    <property type="match status" value="1"/>
</dbReference>
<keyword evidence="6" id="KW-0256">Endoplasmic reticulum</keyword>
<organism evidence="12 13">
    <name type="scientific">Galdieria sulphuraria</name>
    <name type="common">Red alga</name>
    <dbReference type="NCBI Taxonomy" id="130081"/>
    <lineage>
        <taxon>Eukaryota</taxon>
        <taxon>Rhodophyta</taxon>
        <taxon>Bangiophyceae</taxon>
        <taxon>Galdieriales</taxon>
        <taxon>Galdieriaceae</taxon>
        <taxon>Galdieria</taxon>
    </lineage>
</organism>
<name>M2W809_GALSU</name>
<evidence type="ECO:0000256" key="2">
    <source>
        <dbReference type="ARBA" id="ARBA00009358"/>
    </source>
</evidence>
<dbReference type="Gene3D" id="2.130.10.10">
    <property type="entry name" value="YVTN repeat-like/Quinoprotein amine dehydrogenase"/>
    <property type="match status" value="1"/>
</dbReference>
<dbReference type="SMART" id="SM00320">
    <property type="entry name" value="WD40"/>
    <property type="match status" value="5"/>
</dbReference>